<gene>
    <name evidence="1" type="ORF">D6D10_05196</name>
</gene>
<reference evidence="1 2" key="1">
    <citation type="submission" date="2018-10" db="EMBL/GenBank/DDBJ databases">
        <title>Fifty Aureobasidium pullulans genomes reveal a recombining polyextremotolerant generalist.</title>
        <authorList>
            <person name="Gostincar C."/>
            <person name="Turk M."/>
            <person name="Zajc J."/>
            <person name="Gunde-Cimerman N."/>
        </authorList>
    </citation>
    <scope>NUCLEOTIDE SEQUENCE [LARGE SCALE GENOMIC DNA]</scope>
    <source>
        <strain evidence="1 2">EXF-9785</strain>
    </source>
</reference>
<organism evidence="1 2">
    <name type="scientific">Aureobasidium pullulans</name>
    <name type="common">Black yeast</name>
    <name type="synonym">Pullularia pullulans</name>
    <dbReference type="NCBI Taxonomy" id="5580"/>
    <lineage>
        <taxon>Eukaryota</taxon>
        <taxon>Fungi</taxon>
        <taxon>Dikarya</taxon>
        <taxon>Ascomycota</taxon>
        <taxon>Pezizomycotina</taxon>
        <taxon>Dothideomycetes</taxon>
        <taxon>Dothideomycetidae</taxon>
        <taxon>Dothideales</taxon>
        <taxon>Saccotheciaceae</taxon>
        <taxon>Aureobasidium</taxon>
    </lineage>
</organism>
<proteinExistence type="predicted"/>
<dbReference type="AlphaFoldDB" id="A0A4S9EWH9"/>
<name>A0A4S9EWH9_AURPU</name>
<sequence length="120" mass="13595">MGRLVSNQTMSASDAKKIYEIYATNIDIRHVKSTFNGVIGKMYDVHGDTKSVKSRFNVTIHTTTMHTSDGKFKVWVYRGKGEKFLQDHFEISEGTKEEMLKIMLERATGKDAAGNKIVFT</sequence>
<evidence type="ECO:0000313" key="2">
    <source>
        <dbReference type="Proteomes" id="UP000308953"/>
    </source>
</evidence>
<protein>
    <submittedName>
        <fullName evidence="1">Uncharacterized protein</fullName>
    </submittedName>
</protein>
<dbReference type="EMBL" id="QZAV01000103">
    <property type="protein sequence ID" value="THX38307.1"/>
    <property type="molecule type" value="Genomic_DNA"/>
</dbReference>
<dbReference type="Proteomes" id="UP000308953">
    <property type="component" value="Unassembled WGS sequence"/>
</dbReference>
<comment type="caution">
    <text evidence="1">The sequence shown here is derived from an EMBL/GenBank/DDBJ whole genome shotgun (WGS) entry which is preliminary data.</text>
</comment>
<accession>A0A4S9EWH9</accession>
<evidence type="ECO:0000313" key="1">
    <source>
        <dbReference type="EMBL" id="THX38307.1"/>
    </source>
</evidence>